<proteinExistence type="predicted"/>
<organism evidence="2 3">
    <name type="scientific">Arthrobacter livingstonensis</name>
    <dbReference type="NCBI Taxonomy" id="670078"/>
    <lineage>
        <taxon>Bacteria</taxon>
        <taxon>Bacillati</taxon>
        <taxon>Actinomycetota</taxon>
        <taxon>Actinomycetes</taxon>
        <taxon>Micrococcales</taxon>
        <taxon>Micrococcaceae</taxon>
        <taxon>Arthrobacter</taxon>
    </lineage>
</organism>
<evidence type="ECO:0000313" key="3">
    <source>
        <dbReference type="Proteomes" id="UP000247832"/>
    </source>
</evidence>
<protein>
    <submittedName>
        <fullName evidence="2">TIGR03085 family protein</fullName>
    </submittedName>
</protein>
<dbReference type="RefSeq" id="WP_110500609.1">
    <property type="nucleotide sequence ID" value="NZ_QJVD01000007.1"/>
</dbReference>
<feature type="domain" description="Mycothiol-dependent maleylpyruvate isomerase metal-binding" evidence="1">
    <location>
        <begin position="9"/>
        <end position="91"/>
    </location>
</feature>
<dbReference type="AlphaFoldDB" id="A0A2V5LDQ5"/>
<reference evidence="2 3" key="1">
    <citation type="submission" date="2018-05" db="EMBL/GenBank/DDBJ databases">
        <title>Genetic diversity of glacier-inhabiting Cryobacterium bacteria in China and description of Cryobacterium mengkeensis sp. nov. and Arthrobacter glacialis sp. nov.</title>
        <authorList>
            <person name="Liu Q."/>
            <person name="Xin Y.-H."/>
        </authorList>
    </citation>
    <scope>NUCLEOTIDE SEQUENCE [LARGE SCALE GENOMIC DNA]</scope>
    <source>
        <strain evidence="2 3">LI2</strain>
    </source>
</reference>
<evidence type="ECO:0000259" key="1">
    <source>
        <dbReference type="Pfam" id="PF11716"/>
    </source>
</evidence>
<dbReference type="InterPro" id="IPR017519">
    <property type="entry name" value="CHP03085"/>
</dbReference>
<dbReference type="EMBL" id="QJVD01000007">
    <property type="protein sequence ID" value="PYI67933.1"/>
    <property type="molecule type" value="Genomic_DNA"/>
</dbReference>
<dbReference type="GO" id="GO:0046872">
    <property type="term" value="F:metal ion binding"/>
    <property type="evidence" value="ECO:0007669"/>
    <property type="project" value="InterPro"/>
</dbReference>
<dbReference type="Gene3D" id="1.20.120.450">
    <property type="entry name" value="dinb family like domain"/>
    <property type="match status" value="1"/>
</dbReference>
<dbReference type="NCBIfam" id="TIGR03085">
    <property type="entry name" value="TIGR03085 family metal-binding protein"/>
    <property type="match status" value="1"/>
</dbReference>
<keyword evidence="3" id="KW-1185">Reference proteome</keyword>
<name>A0A2V5LDQ5_9MICC</name>
<accession>A0A2V5LDQ5</accession>
<dbReference type="SUPFAM" id="SSF109854">
    <property type="entry name" value="DinB/YfiT-like putative metalloenzymes"/>
    <property type="match status" value="1"/>
</dbReference>
<dbReference type="InterPro" id="IPR024344">
    <property type="entry name" value="MDMPI_metal-binding"/>
</dbReference>
<gene>
    <name evidence="2" type="ORF">CVV68_08725</name>
</gene>
<dbReference type="Proteomes" id="UP000247832">
    <property type="component" value="Unassembled WGS sequence"/>
</dbReference>
<dbReference type="InterPro" id="IPR017517">
    <property type="entry name" value="Maleyloyr_isom"/>
</dbReference>
<dbReference type="InterPro" id="IPR034660">
    <property type="entry name" value="DinB/YfiT-like"/>
</dbReference>
<comment type="caution">
    <text evidence="2">The sequence shown here is derived from an EMBL/GenBank/DDBJ whole genome shotgun (WGS) entry which is preliminary data.</text>
</comment>
<dbReference type="Pfam" id="PF11716">
    <property type="entry name" value="MDMPI_N"/>
    <property type="match status" value="1"/>
</dbReference>
<dbReference type="OrthoDB" id="3268903at2"/>
<evidence type="ECO:0000313" key="2">
    <source>
        <dbReference type="EMBL" id="PYI67933.1"/>
    </source>
</evidence>
<sequence length="212" mass="23054">MRWMDNERLALVETFRNADPDSPTLCEGWNVRRLLAHLVMREHAPLNQLLDLAAKPEPGRELRLGALTATAESPEGYEALVARFAAGTGAANPMTWLGDSVQLVEYVIHHEDVRRGGNSIEPRVLPDGLLEALWKKLPMMAKMSYRRSPVGVTLATPGGAPKLVHKGPGGVLLSGDPVEVALYISGRQVASRVEATGTAENVEAFHHWAAGR</sequence>
<dbReference type="NCBIfam" id="TIGR03083">
    <property type="entry name" value="maleylpyruvate isomerase family mycothiol-dependent enzyme"/>
    <property type="match status" value="1"/>
</dbReference>